<keyword evidence="3" id="KW-1185">Reference proteome</keyword>
<comment type="caution">
    <text evidence="2">The sequence shown here is derived from an EMBL/GenBank/DDBJ whole genome shotgun (WGS) entry which is preliminary data.</text>
</comment>
<gene>
    <name evidence="2" type="ORF">EZV62_020713</name>
</gene>
<evidence type="ECO:0000313" key="3">
    <source>
        <dbReference type="Proteomes" id="UP000323000"/>
    </source>
</evidence>
<name>A0A5C7HER5_9ROSI</name>
<keyword evidence="1" id="KW-0732">Signal</keyword>
<protein>
    <submittedName>
        <fullName evidence="2">Uncharacterized protein</fullName>
    </submittedName>
</protein>
<evidence type="ECO:0000256" key="1">
    <source>
        <dbReference type="SAM" id="SignalP"/>
    </source>
</evidence>
<sequence length="77" mass="8387">MASSKTSLFLIVCVFFAFVLLVSSRATPDVRTIDQANYYKRGTHGNYSALYDPPGYVNDPPGYVNDPPGYVPVPPTG</sequence>
<dbReference type="EMBL" id="VAHF01000009">
    <property type="protein sequence ID" value="TXG55457.1"/>
    <property type="molecule type" value="Genomic_DNA"/>
</dbReference>
<dbReference type="Proteomes" id="UP000323000">
    <property type="component" value="Chromosome 9"/>
</dbReference>
<dbReference type="AlphaFoldDB" id="A0A5C7HER5"/>
<reference evidence="3" key="1">
    <citation type="journal article" date="2019" name="Gigascience">
        <title>De novo genome assembly of the endangered Acer yangbiense, a plant species with extremely small populations endemic to Yunnan Province, China.</title>
        <authorList>
            <person name="Yang J."/>
            <person name="Wariss H.M."/>
            <person name="Tao L."/>
            <person name="Zhang R."/>
            <person name="Yun Q."/>
            <person name="Hollingsworth P."/>
            <person name="Dao Z."/>
            <person name="Luo G."/>
            <person name="Guo H."/>
            <person name="Ma Y."/>
            <person name="Sun W."/>
        </authorList>
    </citation>
    <scope>NUCLEOTIDE SEQUENCE [LARGE SCALE GENOMIC DNA]</scope>
    <source>
        <strain evidence="3">cv. Malutang</strain>
    </source>
</reference>
<feature type="chain" id="PRO_5022952312" evidence="1">
    <location>
        <begin position="25"/>
        <end position="77"/>
    </location>
</feature>
<accession>A0A5C7HER5</accession>
<dbReference type="OrthoDB" id="1720803at2759"/>
<proteinExistence type="predicted"/>
<feature type="signal peptide" evidence="1">
    <location>
        <begin position="1"/>
        <end position="24"/>
    </location>
</feature>
<organism evidence="2 3">
    <name type="scientific">Acer yangbiense</name>
    <dbReference type="NCBI Taxonomy" id="1000413"/>
    <lineage>
        <taxon>Eukaryota</taxon>
        <taxon>Viridiplantae</taxon>
        <taxon>Streptophyta</taxon>
        <taxon>Embryophyta</taxon>
        <taxon>Tracheophyta</taxon>
        <taxon>Spermatophyta</taxon>
        <taxon>Magnoliopsida</taxon>
        <taxon>eudicotyledons</taxon>
        <taxon>Gunneridae</taxon>
        <taxon>Pentapetalae</taxon>
        <taxon>rosids</taxon>
        <taxon>malvids</taxon>
        <taxon>Sapindales</taxon>
        <taxon>Sapindaceae</taxon>
        <taxon>Hippocastanoideae</taxon>
        <taxon>Acereae</taxon>
        <taxon>Acer</taxon>
    </lineage>
</organism>
<evidence type="ECO:0000313" key="2">
    <source>
        <dbReference type="EMBL" id="TXG55457.1"/>
    </source>
</evidence>